<dbReference type="Pfam" id="PF01683">
    <property type="entry name" value="EB"/>
    <property type="match status" value="2"/>
</dbReference>
<sequence>MSEASAFSIVPPPPPPPPPQTYSPSSAPYAASPGALCYPGFAQCVFVLPALLANAVVHDVQLEPKAGGKQCANDMLPLHDGVSCSEDAQCQALATGFFCYRGHCCAMPNPSGSSYGAACTLAEHCKFANSECSNNICYCRSGYSFNGHECVLQGAAFEPPHFPNSCLPGQVSANGRCYSYVSYGASCEYTGQCNYPGGFCYQRRCVCAPGQLYNGQKCVDDPNIPSNVACPPNQVRIGGQCLPLLSLGERCTHDLQCRGKPGEQALICRNGMCSYISKSWDPTPEQRTFPKCRNPLAEVELYSGIPKDCIYQKCSPGYHCEWNSVYKAGQYICCGVGPENPIFGQPKMYPGYSNLPLQCSAINSCPFVDFPYCVNSESFRHKVCCSRAQCL</sequence>
<evidence type="ECO:0000313" key="4">
    <source>
        <dbReference type="WBParaSite" id="GPLIN_000259000"/>
    </source>
</evidence>
<dbReference type="InterPro" id="IPR006150">
    <property type="entry name" value="Cys_repeat_1"/>
</dbReference>
<proteinExistence type="predicted"/>
<dbReference type="WBParaSite" id="GPLIN_000259000">
    <property type="protein sequence ID" value="GPLIN_000259000"/>
    <property type="gene ID" value="GPLIN_000259000"/>
</dbReference>
<feature type="domain" description="EB" evidence="2">
    <location>
        <begin position="230"/>
        <end position="274"/>
    </location>
</feature>
<organism evidence="3 4">
    <name type="scientific">Globodera pallida</name>
    <name type="common">Potato cyst nematode worm</name>
    <name type="synonym">Heterodera pallida</name>
    <dbReference type="NCBI Taxonomy" id="36090"/>
    <lineage>
        <taxon>Eukaryota</taxon>
        <taxon>Metazoa</taxon>
        <taxon>Ecdysozoa</taxon>
        <taxon>Nematoda</taxon>
        <taxon>Chromadorea</taxon>
        <taxon>Rhabditida</taxon>
        <taxon>Tylenchina</taxon>
        <taxon>Tylenchomorpha</taxon>
        <taxon>Tylenchoidea</taxon>
        <taxon>Heteroderidae</taxon>
        <taxon>Heteroderinae</taxon>
        <taxon>Globodera</taxon>
    </lineage>
</organism>
<dbReference type="AlphaFoldDB" id="A0A183BPQ4"/>
<feature type="domain" description="EB" evidence="2">
    <location>
        <begin position="166"/>
        <end position="218"/>
    </location>
</feature>
<dbReference type="InterPro" id="IPR006149">
    <property type="entry name" value="EB_dom"/>
</dbReference>
<evidence type="ECO:0000259" key="2">
    <source>
        <dbReference type="Pfam" id="PF01683"/>
    </source>
</evidence>
<feature type="compositionally biased region" description="Pro residues" evidence="1">
    <location>
        <begin position="10"/>
        <end position="21"/>
    </location>
</feature>
<evidence type="ECO:0000256" key="1">
    <source>
        <dbReference type="SAM" id="MobiDB-lite"/>
    </source>
</evidence>
<feature type="region of interest" description="Disordered" evidence="1">
    <location>
        <begin position="1"/>
        <end position="25"/>
    </location>
</feature>
<name>A0A183BPQ4_GLOPA</name>
<accession>A0A183BPQ4</accession>
<protein>
    <submittedName>
        <fullName evidence="4">EB domain-containing protein</fullName>
    </submittedName>
</protein>
<dbReference type="Proteomes" id="UP000050741">
    <property type="component" value="Unassembled WGS sequence"/>
</dbReference>
<reference evidence="4" key="3">
    <citation type="submission" date="2016-06" db="UniProtKB">
        <authorList>
            <consortium name="WormBaseParasite"/>
        </authorList>
    </citation>
    <scope>IDENTIFICATION</scope>
</reference>
<keyword evidence="3" id="KW-1185">Reference proteome</keyword>
<evidence type="ECO:0000313" key="3">
    <source>
        <dbReference type="Proteomes" id="UP000050741"/>
    </source>
</evidence>
<reference evidence="3" key="1">
    <citation type="submission" date="2013-12" db="EMBL/GenBank/DDBJ databases">
        <authorList>
            <person name="Aslett M."/>
        </authorList>
    </citation>
    <scope>NUCLEOTIDE SEQUENCE [LARGE SCALE GENOMIC DNA]</scope>
    <source>
        <strain evidence="3">Lindley</strain>
    </source>
</reference>
<dbReference type="SMART" id="SM00289">
    <property type="entry name" value="WR1"/>
    <property type="match status" value="4"/>
</dbReference>
<reference evidence="3" key="2">
    <citation type="submission" date="2014-05" db="EMBL/GenBank/DDBJ databases">
        <title>The genome and life-stage specific transcriptomes of Globodera pallida elucidate key aspects of plant parasitism by a cyst nematode.</title>
        <authorList>
            <person name="Cotton J.A."/>
            <person name="Lilley C.J."/>
            <person name="Jones L.M."/>
            <person name="Kikuchi T."/>
            <person name="Reid A.J."/>
            <person name="Thorpe P."/>
            <person name="Tsai I.J."/>
            <person name="Beasley H."/>
            <person name="Blok V."/>
            <person name="Cock P.J.A."/>
            <person name="Van den Akker S.E."/>
            <person name="Holroyd N."/>
            <person name="Hunt M."/>
            <person name="Mantelin S."/>
            <person name="Naghra H."/>
            <person name="Pain A."/>
            <person name="Palomares-Rius J.E."/>
            <person name="Zarowiecki M."/>
            <person name="Berriman M."/>
            <person name="Jones J.T."/>
            <person name="Urwin P.E."/>
        </authorList>
    </citation>
    <scope>NUCLEOTIDE SEQUENCE [LARGE SCALE GENOMIC DNA]</scope>
    <source>
        <strain evidence="3">Lindley</strain>
    </source>
</reference>